<reference evidence="1 2" key="1">
    <citation type="journal article" date="2023" name="Microbiol. Resour. Announc.">
        <title>Complete Genome Sequence of Mycobacterium wuenschmanii, a novel Nontuberculous Mycobacterium Isolated from a captive population of Amazon Milk Frogs.</title>
        <authorList>
            <person name="Hicks J."/>
            <person name="Zeineldin M."/>
            <person name="Ward H."/>
            <person name="Wuenschmann A."/>
            <person name="Camp P."/>
            <person name="Farrell D."/>
            <person name="Lehman K."/>
            <person name="Thacker T."/>
            <person name="Cuthbert E."/>
        </authorList>
    </citation>
    <scope>NUCLEOTIDE SEQUENCE [LARGE SCALE GENOMIC DNA]</scope>
    <source>
        <strain evidence="1 2">Wuenschmanii</strain>
    </source>
</reference>
<dbReference type="Proteomes" id="UP001236585">
    <property type="component" value="Chromosome"/>
</dbReference>
<dbReference type="SUPFAM" id="SSF53448">
    <property type="entry name" value="Nucleotide-diphospho-sugar transferases"/>
    <property type="match status" value="1"/>
</dbReference>
<protein>
    <submittedName>
        <fullName evidence="1">Uncharacterized protein</fullName>
    </submittedName>
</protein>
<keyword evidence="2" id="KW-1185">Reference proteome</keyword>
<proteinExistence type="predicted"/>
<dbReference type="EMBL" id="CP126981">
    <property type="protein sequence ID" value="WIM87241.1"/>
    <property type="molecule type" value="Genomic_DNA"/>
</dbReference>
<evidence type="ECO:0000313" key="2">
    <source>
        <dbReference type="Proteomes" id="UP001236585"/>
    </source>
</evidence>
<sequence length="299" mass="31788">MTGNKPIVRVWNPDFKIIHSGEGDIGEVVSQLTVTADHPDGSPRTGGRIASVSLIGMAGGSGLSERYLFVATPMYGGLCHGSYAGSMFQLATLSMTAGLSLQYAHLMNESLITRARDSLAQDFLQTDCTHLMFIDSDIGFDAGDVLTLLAADKDIVCGLYPRKEINWARVAAAARDGVAPDELYQHTGSLVANTLAGPKVDGGEDFLEVANAGTGFMLIKRAVLEGLIDKVPAYRAGDAVLHQFFGTSIDPESGAGLSEDFHFCKLARANGYRVWVAPNVALTHTGSYQFSGLTPGVSR</sequence>
<evidence type="ECO:0000313" key="1">
    <source>
        <dbReference type="EMBL" id="WIM87241.1"/>
    </source>
</evidence>
<accession>A0ABY8VVB2</accession>
<dbReference type="InterPro" id="IPR029044">
    <property type="entry name" value="Nucleotide-diphossugar_trans"/>
</dbReference>
<gene>
    <name evidence="1" type="ORF">PT015_20680</name>
</gene>
<organism evidence="1 2">
    <name type="scientific">Candidatus Mycobacterium wuenschmannii</name>
    <dbReference type="NCBI Taxonomy" id="3027808"/>
    <lineage>
        <taxon>Bacteria</taxon>
        <taxon>Bacillati</taxon>
        <taxon>Actinomycetota</taxon>
        <taxon>Actinomycetes</taxon>
        <taxon>Mycobacteriales</taxon>
        <taxon>Mycobacteriaceae</taxon>
        <taxon>Mycobacterium</taxon>
    </lineage>
</organism>
<dbReference type="Gene3D" id="3.90.550.40">
    <property type="match status" value="1"/>
</dbReference>
<dbReference type="RefSeq" id="WP_285186910.1">
    <property type="nucleotide sequence ID" value="NZ_CP126981.1"/>
</dbReference>
<name>A0ABY8VVB2_9MYCO</name>